<gene>
    <name evidence="1" type="ORF">BWI75_24400</name>
</gene>
<organism evidence="1 2">
    <name type="scientific">Gloeocapsopsis dulcis AAB1 = 1H9</name>
    <dbReference type="NCBI Taxonomy" id="1433147"/>
    <lineage>
        <taxon>Bacteria</taxon>
        <taxon>Bacillati</taxon>
        <taxon>Cyanobacteriota</taxon>
        <taxon>Cyanophyceae</taxon>
        <taxon>Oscillatoriophycideae</taxon>
        <taxon>Chroococcales</taxon>
        <taxon>Chroococcaceae</taxon>
        <taxon>Gloeocapsopsis</taxon>
        <taxon>Gloeocapsopsis dulcis</taxon>
    </lineage>
</organism>
<reference evidence="1 2" key="1">
    <citation type="journal article" date="2019" name="Front. Microbiol.">
        <title>Genomic Features for Desiccation Tolerance and Sugar Biosynthesis in the Extremophile Gloeocapsopsis sp. UTEX B3054.</title>
        <authorList>
            <person name="Urrejola C."/>
            <person name="Alcorta J."/>
            <person name="Salas L."/>
            <person name="Vasquez M."/>
            <person name="Polz M.F."/>
            <person name="Vicuna R."/>
            <person name="Diez B."/>
        </authorList>
    </citation>
    <scope>NUCLEOTIDE SEQUENCE [LARGE SCALE GENOMIC DNA]</scope>
    <source>
        <strain evidence="1 2">1H9</strain>
    </source>
</reference>
<name>A0A6N8G2C6_9CHRO</name>
<evidence type="ECO:0000313" key="1">
    <source>
        <dbReference type="EMBL" id="MUL39341.1"/>
    </source>
</evidence>
<dbReference type="EMBL" id="NAPY01000075">
    <property type="protein sequence ID" value="MUL39341.1"/>
    <property type="molecule type" value="Genomic_DNA"/>
</dbReference>
<sequence length="231" mass="25217">MPYCKFGDKPTVTYKFADSNQKVYESAVSPIDVKLEPFNPQFTGGQCPVDYEAKAYRVFSLGHETQQGIHIVTVYYSGIVKGMIKEIPTKYPGNPTGGFTISATAHGVLSKDSASGIETLRHLGYVEHNPPNIFASSYSWNYGISGAITSVRRIDGQPDDCGDPKKYVRLIVSYENQEIFSDFGEAPGKFSVACEGCPEGTIRCNAPGYPGYCCIPCKKVAARINNLAARI</sequence>
<dbReference type="AlphaFoldDB" id="A0A6N8G2C6"/>
<dbReference type="Proteomes" id="UP000441797">
    <property type="component" value="Unassembled WGS sequence"/>
</dbReference>
<dbReference type="OrthoDB" id="491027at2"/>
<keyword evidence="2" id="KW-1185">Reference proteome</keyword>
<protein>
    <submittedName>
        <fullName evidence="1">Uncharacterized protein</fullName>
    </submittedName>
</protein>
<dbReference type="RefSeq" id="WP_105219486.1">
    <property type="nucleotide sequence ID" value="NZ_CAWNSU010000038.1"/>
</dbReference>
<evidence type="ECO:0000313" key="2">
    <source>
        <dbReference type="Proteomes" id="UP000441797"/>
    </source>
</evidence>
<accession>A0A6N8G2C6</accession>
<proteinExistence type="predicted"/>
<comment type="caution">
    <text evidence="1">The sequence shown here is derived from an EMBL/GenBank/DDBJ whole genome shotgun (WGS) entry which is preliminary data.</text>
</comment>